<feature type="transmembrane region" description="Helical" evidence="1">
    <location>
        <begin position="53"/>
        <end position="81"/>
    </location>
</feature>
<reference evidence="2" key="1">
    <citation type="journal article" date="2014" name="Int. J. Syst. Evol. Microbiol.">
        <title>Complete genome sequence of Corynebacterium casei LMG S-19264T (=DSM 44701T), isolated from a smear-ripened cheese.</title>
        <authorList>
            <consortium name="US DOE Joint Genome Institute (JGI-PGF)"/>
            <person name="Walter F."/>
            <person name="Albersmeier A."/>
            <person name="Kalinowski J."/>
            <person name="Ruckert C."/>
        </authorList>
    </citation>
    <scope>NUCLEOTIDE SEQUENCE</scope>
    <source>
        <strain evidence="2">CGMCC 4.7201</strain>
    </source>
</reference>
<keyword evidence="1" id="KW-1133">Transmembrane helix</keyword>
<keyword evidence="3" id="KW-1185">Reference proteome</keyword>
<gene>
    <name evidence="2" type="ORF">GCM10012280_59310</name>
</gene>
<sequence>MGDVCLRKEQAVAFIPYRVEEPRPPQGALTFGLVNSLGGYFSRVPDPMIAVRTVLLCGALVVGGAVAWEVVAMAALAALAAPSML</sequence>
<dbReference type="AlphaFoldDB" id="A0A917ZVF6"/>
<keyword evidence="1" id="KW-0472">Membrane</keyword>
<accession>A0A917ZVF6</accession>
<proteinExistence type="predicted"/>
<reference evidence="2" key="2">
    <citation type="submission" date="2020-09" db="EMBL/GenBank/DDBJ databases">
        <authorList>
            <person name="Sun Q."/>
            <person name="Zhou Y."/>
        </authorList>
    </citation>
    <scope>NUCLEOTIDE SEQUENCE</scope>
    <source>
        <strain evidence="2">CGMCC 4.7201</strain>
    </source>
</reference>
<evidence type="ECO:0000313" key="3">
    <source>
        <dbReference type="Proteomes" id="UP000641932"/>
    </source>
</evidence>
<comment type="caution">
    <text evidence="2">The sequence shown here is derived from an EMBL/GenBank/DDBJ whole genome shotgun (WGS) entry which is preliminary data.</text>
</comment>
<evidence type="ECO:0000256" key="1">
    <source>
        <dbReference type="SAM" id="Phobius"/>
    </source>
</evidence>
<organism evidence="2 3">
    <name type="scientific">Wenjunlia tyrosinilytica</name>
    <dbReference type="NCBI Taxonomy" id="1544741"/>
    <lineage>
        <taxon>Bacteria</taxon>
        <taxon>Bacillati</taxon>
        <taxon>Actinomycetota</taxon>
        <taxon>Actinomycetes</taxon>
        <taxon>Kitasatosporales</taxon>
        <taxon>Streptomycetaceae</taxon>
        <taxon>Wenjunlia</taxon>
    </lineage>
</organism>
<dbReference type="Proteomes" id="UP000641932">
    <property type="component" value="Unassembled WGS sequence"/>
</dbReference>
<keyword evidence="1" id="KW-0812">Transmembrane</keyword>
<name>A0A917ZVF6_9ACTN</name>
<protein>
    <submittedName>
        <fullName evidence="2">Uncharacterized protein</fullName>
    </submittedName>
</protein>
<dbReference type="EMBL" id="BMMS01000033">
    <property type="protein sequence ID" value="GGO97454.1"/>
    <property type="molecule type" value="Genomic_DNA"/>
</dbReference>
<evidence type="ECO:0000313" key="2">
    <source>
        <dbReference type="EMBL" id="GGO97454.1"/>
    </source>
</evidence>